<dbReference type="eggNOG" id="ENOG502S26Z">
    <property type="taxonomic scope" value="Eukaryota"/>
</dbReference>
<evidence type="ECO:0000256" key="1">
    <source>
        <dbReference type="SAM" id="MobiDB-lite"/>
    </source>
</evidence>
<dbReference type="OrthoDB" id="2684236at2759"/>
<feature type="region of interest" description="Disordered" evidence="1">
    <location>
        <begin position="31"/>
        <end position="67"/>
    </location>
</feature>
<dbReference type="PANTHER" id="PTHR34365:SF7">
    <property type="entry name" value="GLYCINE-RICH DOMAIN-CONTAINING PROTEIN 1"/>
    <property type="match status" value="1"/>
</dbReference>
<dbReference type="Pfam" id="PF07173">
    <property type="entry name" value="GRDP-like"/>
    <property type="match status" value="1"/>
</dbReference>
<dbReference type="AlphaFoldDB" id="U1GFI7"/>
<protein>
    <recommendedName>
        <fullName evidence="4">Glycine-rich domain-containing protein 1</fullName>
    </recommendedName>
</protein>
<dbReference type="OMA" id="VHFGQEY"/>
<evidence type="ECO:0000313" key="3">
    <source>
        <dbReference type="Proteomes" id="UP000019373"/>
    </source>
</evidence>
<dbReference type="Proteomes" id="UP000019373">
    <property type="component" value="Unassembled WGS sequence"/>
</dbReference>
<dbReference type="GeneID" id="19241858"/>
<accession>U1GFI7</accession>
<keyword evidence="3" id="KW-1185">Reference proteome</keyword>
<sequence>MALLSDVGHQTLHQLSQASMTSIAKHLPTRYKTAPTKAQEPLIPSPDTFGQLESPAPPATPAPDPSPLLPTVAECAVHLELLETFYVLRQRILKSETLDTVFDLKENPREVTRRDGTKLRLKDTTLWTRREQKWHKYLELAVVRFLAWWKSAPCATAATRNSHPTFLEERLPPLDVIMVWHAALLNPATFKSRYRDSRGYKLHFPWRAIHQAIDHGPWTYQLRAEASQAFKKVTGLEADLFAQLESWASLPTPARTALTTFTVGTHHDSTLNVLTQGSAAHHLLQCVQTADSTLALGLREAIIRQTSFVDKMNAHLWIRSPALGGTLRRARSRYDNFLQLIRRHPTTMMVPTLDIDLVWHTHQCSAAEYRTAMLTLAGKFVNHDDSIVKSTLSGGFARTTALFRVHFAAEYPICGCWDCEALLSALVGEGRQREGDAGEDDNDDAQQPALDTVVEKVAADVAYHRAVELARRAKKPLPVRERA</sequence>
<evidence type="ECO:0000313" key="2">
    <source>
        <dbReference type="EMBL" id="ERF76412.1"/>
    </source>
</evidence>
<dbReference type="HOGENOM" id="CLU_025077_0_1_1"/>
<reference evidence="3" key="1">
    <citation type="journal article" date="2014" name="BMC Genomics">
        <title>Genome characteristics reveal the impact of lichenization on lichen-forming fungus Endocarpon pusillum Hedwig (Verrucariales, Ascomycota).</title>
        <authorList>
            <person name="Wang Y.-Y."/>
            <person name="Liu B."/>
            <person name="Zhang X.-Y."/>
            <person name="Zhou Q.-M."/>
            <person name="Zhang T."/>
            <person name="Li H."/>
            <person name="Yu Y.-F."/>
            <person name="Zhang X.-L."/>
            <person name="Hao X.-Y."/>
            <person name="Wang M."/>
            <person name="Wang L."/>
            <person name="Wei J.-C."/>
        </authorList>
    </citation>
    <scope>NUCLEOTIDE SEQUENCE [LARGE SCALE GENOMIC DNA]</scope>
    <source>
        <strain evidence="3">Z07020 / HMAS-L-300199</strain>
    </source>
</reference>
<evidence type="ECO:0008006" key="4">
    <source>
        <dbReference type="Google" id="ProtNLM"/>
    </source>
</evidence>
<proteinExistence type="predicted"/>
<organism evidence="2 3">
    <name type="scientific">Endocarpon pusillum (strain Z07020 / HMAS-L-300199)</name>
    <name type="common">Lichen-forming fungus</name>
    <dbReference type="NCBI Taxonomy" id="1263415"/>
    <lineage>
        <taxon>Eukaryota</taxon>
        <taxon>Fungi</taxon>
        <taxon>Dikarya</taxon>
        <taxon>Ascomycota</taxon>
        <taxon>Pezizomycotina</taxon>
        <taxon>Eurotiomycetes</taxon>
        <taxon>Chaetothyriomycetidae</taxon>
        <taxon>Verrucariales</taxon>
        <taxon>Verrucariaceae</taxon>
        <taxon>Endocarpon</taxon>
    </lineage>
</organism>
<name>U1GFI7_ENDPU</name>
<dbReference type="InterPro" id="IPR009836">
    <property type="entry name" value="GRDP-like"/>
</dbReference>
<dbReference type="RefSeq" id="XP_007786272.1">
    <property type="nucleotide sequence ID" value="XM_007788082.1"/>
</dbReference>
<dbReference type="EMBL" id="KE720764">
    <property type="protein sequence ID" value="ERF76412.1"/>
    <property type="molecule type" value="Genomic_DNA"/>
</dbReference>
<gene>
    <name evidence="2" type="ORF">EPUS_06970</name>
</gene>
<feature type="compositionally biased region" description="Pro residues" evidence="1">
    <location>
        <begin position="55"/>
        <end position="67"/>
    </location>
</feature>
<dbReference type="PANTHER" id="PTHR34365">
    <property type="entry name" value="ENOLASE (DUF1399)"/>
    <property type="match status" value="1"/>
</dbReference>